<evidence type="ECO:0000259" key="6">
    <source>
        <dbReference type="Pfam" id="PF04138"/>
    </source>
</evidence>
<keyword evidence="4 5" id="KW-0472">Membrane</keyword>
<organism evidence="7 8">
    <name type="scientific">Candidatus Acidifodinimicrobium mancum</name>
    <dbReference type="NCBI Taxonomy" id="2898728"/>
    <lineage>
        <taxon>Archaea</taxon>
        <taxon>Candidatus Parvarchaeota</taxon>
        <taxon>Candidatus Acidifodinimicrobiaceae</taxon>
        <taxon>Candidatus Acidifodinimicrobium</taxon>
    </lineage>
</organism>
<comment type="caution">
    <text evidence="7">The sequence shown here is derived from an EMBL/GenBank/DDBJ whole genome shotgun (WGS) entry which is preliminary data.</text>
</comment>
<dbReference type="Proteomes" id="UP000763484">
    <property type="component" value="Unassembled WGS sequence"/>
</dbReference>
<gene>
    <name evidence="7" type="ORF">IHE50_00310</name>
</gene>
<dbReference type="GO" id="GO:0016020">
    <property type="term" value="C:membrane"/>
    <property type="evidence" value="ECO:0007669"/>
    <property type="project" value="UniProtKB-SubCell"/>
</dbReference>
<evidence type="ECO:0000256" key="4">
    <source>
        <dbReference type="ARBA" id="ARBA00023136"/>
    </source>
</evidence>
<evidence type="ECO:0000256" key="5">
    <source>
        <dbReference type="SAM" id="Phobius"/>
    </source>
</evidence>
<dbReference type="Pfam" id="PF04138">
    <property type="entry name" value="GtrA_DPMS_TM"/>
    <property type="match status" value="1"/>
</dbReference>
<evidence type="ECO:0000313" key="7">
    <source>
        <dbReference type="EMBL" id="MBE5727850.1"/>
    </source>
</evidence>
<feature type="domain" description="GtrA/DPMS transmembrane" evidence="6">
    <location>
        <begin position="214"/>
        <end position="328"/>
    </location>
</feature>
<feature type="transmembrane region" description="Helical" evidence="5">
    <location>
        <begin position="308"/>
        <end position="331"/>
    </location>
</feature>
<evidence type="ECO:0000256" key="1">
    <source>
        <dbReference type="ARBA" id="ARBA00004141"/>
    </source>
</evidence>
<feature type="transmembrane region" description="Helical" evidence="5">
    <location>
        <begin position="278"/>
        <end position="296"/>
    </location>
</feature>
<reference evidence="7 8" key="1">
    <citation type="submission" date="2020-09" db="EMBL/GenBank/DDBJ databases">
        <title>Genomic characterization of a novel Parvarchaeota family in acid mine drainage sediments.</title>
        <authorList>
            <person name="Luo Z.-H."/>
        </authorList>
    </citation>
    <scope>NUCLEOTIDE SEQUENCE [LARGE SCALE GENOMIC DNA]</scope>
    <source>
        <strain evidence="7">TL1-5_bins.178</strain>
    </source>
</reference>
<sequence length="341" mass="38390">MKVMEETELSFVMPFFDRLKFRDKVRFLKALDKNAPSGSLAIVGRFENHADIGLSNLSVITFKHENSIGEAFRKGFSIALGNNSKRIVTFEDYSASNADWFMPYLGSNGNVVESRKRNLAQTISTEMINLVSFKNAYNSFSMNRILLRESASLIVNESKKNGKDFAVEISSILDRHLISTTEIIRKDMKSKVKLKPSEATSSVLNSVNKLTFSYSFSGVMTYIVGLFVLYFSLGFGLFYPLAILVGQETNAISNFIVNEKINFQRKGFLSSAYRFGKYNSIMAVPMAANIGLVWFLEKYIGFSKSIFPTVILIISVSLSILSIFMINKLVWSRGLNKRVSI</sequence>
<comment type="subcellular location">
    <subcellularLocation>
        <location evidence="1">Membrane</location>
        <topology evidence="1">Multi-pass membrane protein</topology>
    </subcellularLocation>
</comment>
<dbReference type="GO" id="GO:0000271">
    <property type="term" value="P:polysaccharide biosynthetic process"/>
    <property type="evidence" value="ECO:0007669"/>
    <property type="project" value="InterPro"/>
</dbReference>
<dbReference type="InterPro" id="IPR007267">
    <property type="entry name" value="GtrA_DPMS_TM"/>
</dbReference>
<name>A0A8T3UTM9_9ARCH</name>
<keyword evidence="3 5" id="KW-1133">Transmembrane helix</keyword>
<dbReference type="AlphaFoldDB" id="A0A8T3UTM9"/>
<proteinExistence type="predicted"/>
<evidence type="ECO:0000313" key="8">
    <source>
        <dbReference type="Proteomes" id="UP000763484"/>
    </source>
</evidence>
<accession>A0A8T3UTM9</accession>
<dbReference type="EMBL" id="JADFAQ010000009">
    <property type="protein sequence ID" value="MBE5727850.1"/>
    <property type="molecule type" value="Genomic_DNA"/>
</dbReference>
<keyword evidence="2 5" id="KW-0812">Transmembrane</keyword>
<evidence type="ECO:0000256" key="2">
    <source>
        <dbReference type="ARBA" id="ARBA00022692"/>
    </source>
</evidence>
<protein>
    <submittedName>
        <fullName evidence="7">GtrA family protein</fullName>
    </submittedName>
</protein>
<evidence type="ECO:0000256" key="3">
    <source>
        <dbReference type="ARBA" id="ARBA00022989"/>
    </source>
</evidence>